<proteinExistence type="predicted"/>
<dbReference type="Pfam" id="PF12840">
    <property type="entry name" value="HTH_20"/>
    <property type="match status" value="1"/>
</dbReference>
<protein>
    <recommendedName>
        <fullName evidence="3">ArsR family transcriptional regulator</fullName>
    </recommendedName>
</protein>
<organism evidence="1 2">
    <name type="scientific">Dyella acidisoli</name>
    <dbReference type="NCBI Taxonomy" id="1867834"/>
    <lineage>
        <taxon>Bacteria</taxon>
        <taxon>Pseudomonadati</taxon>
        <taxon>Pseudomonadota</taxon>
        <taxon>Gammaproteobacteria</taxon>
        <taxon>Lysobacterales</taxon>
        <taxon>Rhodanobacteraceae</taxon>
        <taxon>Dyella</taxon>
    </lineage>
</organism>
<dbReference type="Gene3D" id="1.10.10.10">
    <property type="entry name" value="Winged helix-like DNA-binding domain superfamily/Winged helix DNA-binding domain"/>
    <property type="match status" value="1"/>
</dbReference>
<keyword evidence="2" id="KW-1185">Reference proteome</keyword>
<evidence type="ECO:0008006" key="3">
    <source>
        <dbReference type="Google" id="ProtNLM"/>
    </source>
</evidence>
<dbReference type="SUPFAM" id="SSF46785">
    <property type="entry name" value="Winged helix' DNA-binding domain"/>
    <property type="match status" value="1"/>
</dbReference>
<dbReference type="InterPro" id="IPR011991">
    <property type="entry name" value="ArsR-like_HTH"/>
</dbReference>
<gene>
    <name evidence="1" type="ORF">GCM10007901_35050</name>
</gene>
<dbReference type="Proteomes" id="UP001156670">
    <property type="component" value="Unassembled WGS sequence"/>
</dbReference>
<dbReference type="EMBL" id="BSOB01000046">
    <property type="protein sequence ID" value="GLQ94553.1"/>
    <property type="molecule type" value="Genomic_DNA"/>
</dbReference>
<name>A0ABQ5XUB3_9GAMM</name>
<comment type="caution">
    <text evidence="1">The sequence shown here is derived from an EMBL/GenBank/DDBJ whole genome shotgun (WGS) entry which is preliminary data.</text>
</comment>
<sequence>MCDWYLQHLEGCLNIYSSIGVSCQAMKQQAVFRALADPTRRAIFKRLQSGPMSAGEMGEAFDITGA</sequence>
<accession>A0ABQ5XUB3</accession>
<dbReference type="InterPro" id="IPR036390">
    <property type="entry name" value="WH_DNA-bd_sf"/>
</dbReference>
<evidence type="ECO:0000313" key="1">
    <source>
        <dbReference type="EMBL" id="GLQ94553.1"/>
    </source>
</evidence>
<dbReference type="CDD" id="cd00090">
    <property type="entry name" value="HTH_ARSR"/>
    <property type="match status" value="1"/>
</dbReference>
<evidence type="ECO:0000313" key="2">
    <source>
        <dbReference type="Proteomes" id="UP001156670"/>
    </source>
</evidence>
<dbReference type="InterPro" id="IPR036388">
    <property type="entry name" value="WH-like_DNA-bd_sf"/>
</dbReference>
<reference evidence="2" key="1">
    <citation type="journal article" date="2019" name="Int. J. Syst. Evol. Microbiol.">
        <title>The Global Catalogue of Microorganisms (GCM) 10K type strain sequencing project: providing services to taxonomists for standard genome sequencing and annotation.</title>
        <authorList>
            <consortium name="The Broad Institute Genomics Platform"/>
            <consortium name="The Broad Institute Genome Sequencing Center for Infectious Disease"/>
            <person name="Wu L."/>
            <person name="Ma J."/>
        </authorList>
    </citation>
    <scope>NUCLEOTIDE SEQUENCE [LARGE SCALE GENOMIC DNA]</scope>
    <source>
        <strain evidence="2">NBRC 111980</strain>
    </source>
</reference>